<dbReference type="EC" id="1.-.-.-" evidence="3"/>
<dbReference type="Pfam" id="PF00296">
    <property type="entry name" value="Bac_luciferase"/>
    <property type="match status" value="1"/>
</dbReference>
<dbReference type="InterPro" id="IPR011251">
    <property type="entry name" value="Luciferase-like_dom"/>
</dbReference>
<accession>A0A5C7F6T0</accession>
<dbReference type="FunFam" id="3.20.20.30:FF:000002">
    <property type="entry name" value="LLM class flavin-dependent oxidoreductase"/>
    <property type="match status" value="1"/>
</dbReference>
<dbReference type="RefSeq" id="WP_147804057.1">
    <property type="nucleotide sequence ID" value="NZ_CP144914.1"/>
</dbReference>
<dbReference type="InterPro" id="IPR019949">
    <property type="entry name" value="CmoO-like"/>
</dbReference>
<dbReference type="Gene3D" id="3.20.20.30">
    <property type="entry name" value="Luciferase-like domain"/>
    <property type="match status" value="1"/>
</dbReference>
<dbReference type="InterPro" id="IPR050766">
    <property type="entry name" value="Bact_Lucif_Oxidored"/>
</dbReference>
<dbReference type="EMBL" id="CP144914">
    <property type="protein sequence ID" value="WWD81007.1"/>
    <property type="molecule type" value="Genomic_DNA"/>
</dbReference>
<protein>
    <submittedName>
        <fullName evidence="3">LLM class flavin-dependent oxidoreductase</fullName>
        <ecNumber evidence="3">1.-.-.-</ecNumber>
    </submittedName>
</protein>
<dbReference type="GO" id="GO:0005829">
    <property type="term" value="C:cytosol"/>
    <property type="evidence" value="ECO:0007669"/>
    <property type="project" value="TreeGrafter"/>
</dbReference>
<dbReference type="AlphaFoldDB" id="A0A5C7F6T0"/>
<dbReference type="CDD" id="cd00347">
    <property type="entry name" value="Flavin_utilizing_monoxygenases"/>
    <property type="match status" value="2"/>
</dbReference>
<dbReference type="PANTHER" id="PTHR30137">
    <property type="entry name" value="LUCIFERASE-LIKE MONOOXYGENASE"/>
    <property type="match status" value="1"/>
</dbReference>
<organism evidence="3 4">
    <name type="scientific">Alkalicoccus halolimnae</name>
    <dbReference type="NCBI Taxonomy" id="1667239"/>
    <lineage>
        <taxon>Bacteria</taxon>
        <taxon>Bacillati</taxon>
        <taxon>Bacillota</taxon>
        <taxon>Bacilli</taxon>
        <taxon>Bacillales</taxon>
        <taxon>Bacillaceae</taxon>
        <taxon>Alkalicoccus</taxon>
    </lineage>
</organism>
<dbReference type="Proteomes" id="UP000321816">
    <property type="component" value="Chromosome"/>
</dbReference>
<dbReference type="KEGG" id="ahal:FTX54_005435"/>
<dbReference type="GO" id="GO:0016705">
    <property type="term" value="F:oxidoreductase activity, acting on paired donors, with incorporation or reduction of molecular oxygen"/>
    <property type="evidence" value="ECO:0007669"/>
    <property type="project" value="InterPro"/>
</dbReference>
<proteinExistence type="predicted"/>
<sequence>MKLSILDQSPVAEGMTAAEALRNTADLARKAEKWGYYRFWVSEHHDSASLAGTSPEVLIAHLGAHTKSIRLGSGGVMLPHYSPFKVAENFHILEALYPGRIDAGIGRAPGGMPRATLALSEGKPRRAERFPRQVDDLLRYIRFETIPEYAYGEAAAGPVTETFPPVWILGSGEASARLAAEKGLPYSFAHFINGEGGETFVKEYKKNFQPSINLTAPKHIVTVFALCADTEEKADYIASSLDLSLLSLGKGMALQGTPSPESAAAYSYTGFDRARMKENRERMIIGSPQKVKRELLDFAEAYEAEEIMICTIAYHHEDRLRSYALIKDMI</sequence>
<dbReference type="SUPFAM" id="SSF51679">
    <property type="entry name" value="Bacterial luciferase-like"/>
    <property type="match status" value="1"/>
</dbReference>
<gene>
    <name evidence="3" type="ORF">FTX54_005435</name>
</gene>
<keyword evidence="3" id="KW-0560">Oxidoreductase</keyword>
<evidence type="ECO:0000313" key="4">
    <source>
        <dbReference type="Proteomes" id="UP000321816"/>
    </source>
</evidence>
<evidence type="ECO:0000256" key="1">
    <source>
        <dbReference type="ARBA" id="ARBA00007789"/>
    </source>
</evidence>
<reference evidence="3 4" key="1">
    <citation type="submission" date="2024-01" db="EMBL/GenBank/DDBJ databases">
        <title>Complete Genome Sequence of Alkalicoccus halolimnae BZ-SZ-XJ29T, a Moderately Halophilic Bacterium Isolated from a Salt Lake.</title>
        <authorList>
            <person name="Zhao B."/>
        </authorList>
    </citation>
    <scope>NUCLEOTIDE SEQUENCE [LARGE SCALE GENOMIC DNA]</scope>
    <source>
        <strain evidence="3 4">BZ-SZ-XJ29</strain>
    </source>
</reference>
<dbReference type="OrthoDB" id="9780518at2"/>
<dbReference type="InterPro" id="IPR036661">
    <property type="entry name" value="Luciferase-like_sf"/>
</dbReference>
<evidence type="ECO:0000259" key="2">
    <source>
        <dbReference type="Pfam" id="PF00296"/>
    </source>
</evidence>
<evidence type="ECO:0000313" key="3">
    <source>
        <dbReference type="EMBL" id="WWD81007.1"/>
    </source>
</evidence>
<name>A0A5C7F6T0_9BACI</name>
<dbReference type="PANTHER" id="PTHR30137:SF19">
    <property type="entry name" value="LUCIFERASE-LIKE MONOOXYGENASE"/>
    <property type="match status" value="1"/>
</dbReference>
<comment type="similarity">
    <text evidence="1">To bacterial alkanal monooxygenase alpha and beta chains.</text>
</comment>
<feature type="domain" description="Luciferase-like" evidence="2">
    <location>
        <begin position="1"/>
        <end position="301"/>
    </location>
</feature>
<keyword evidence="4" id="KW-1185">Reference proteome</keyword>
<dbReference type="NCBIfam" id="TIGR03558">
    <property type="entry name" value="oxido_grp_1"/>
    <property type="match status" value="1"/>
</dbReference>